<protein>
    <recommendedName>
        <fullName evidence="2">PPM-type phosphatase domain-containing protein</fullName>
    </recommendedName>
</protein>
<evidence type="ECO:0000259" key="2">
    <source>
        <dbReference type="SMART" id="SM00331"/>
    </source>
</evidence>
<dbReference type="InterPro" id="IPR001932">
    <property type="entry name" value="PPM-type_phosphatase-like_dom"/>
</dbReference>
<sequence length="401" mass="44255">MPPPVWMVAMAVEQHGIDNVVRTLARSSTHLTFEGLASRVTEEAEHAGLYGVRLYLADRQQIILKEVTGKGSDSAQGGEQLRIDGSVAGLAFIHTQILRVARLPQYWVPVQNGSERLGVLHIERAENADDEVLRSLAAIVGLLVADKRSISDSYARLIRSRPMTVSAEMQWTLMPPTVFANERVTLAAATEPAYANAGDSFDYALSGNTVHMALFDAMGHDNAAGLLANLTVGAFRNARRSGIALEDMPAEVEKILTEEFVRSRFTTGIMAELDTETGIFRWVNCGHLPPVLLRGQNAVRTLGCEPTHPLGMDFEVPVHVCSEQLQPGDRILVYTDGMIEARDSRGEEFGIDQFVRFIVRQEADQLPVPETLRRLINAVMLHHKSELGDDATVFYCEWHGS</sequence>
<dbReference type="GO" id="GO:0016791">
    <property type="term" value="F:phosphatase activity"/>
    <property type="evidence" value="ECO:0007669"/>
    <property type="project" value="TreeGrafter"/>
</dbReference>
<organism evidence="3 4">
    <name type="scientific">Nocardiopsis kunsanensis</name>
    <dbReference type="NCBI Taxonomy" id="141693"/>
    <lineage>
        <taxon>Bacteria</taxon>
        <taxon>Bacillati</taxon>
        <taxon>Actinomycetota</taxon>
        <taxon>Actinomycetes</taxon>
        <taxon>Streptosporangiales</taxon>
        <taxon>Nocardiopsidaceae</taxon>
        <taxon>Nocardiopsis</taxon>
    </lineage>
</organism>
<accession>A0A918XJN1</accession>
<evidence type="ECO:0000313" key="3">
    <source>
        <dbReference type="EMBL" id="GHD33832.1"/>
    </source>
</evidence>
<reference evidence="3 4" key="1">
    <citation type="journal article" date="2014" name="Int. J. Syst. Evol. Microbiol.">
        <title>Complete genome sequence of Corynebacterium casei LMG S-19264T (=DSM 44701T), isolated from a smear-ripened cheese.</title>
        <authorList>
            <consortium name="US DOE Joint Genome Institute (JGI-PGF)"/>
            <person name="Walter F."/>
            <person name="Albersmeier A."/>
            <person name="Kalinowski J."/>
            <person name="Ruckert C."/>
        </authorList>
    </citation>
    <scope>NUCLEOTIDE SEQUENCE [LARGE SCALE GENOMIC DNA]</scope>
    <source>
        <strain evidence="3 4">KCTC 19473</strain>
    </source>
</reference>
<dbReference type="AlphaFoldDB" id="A0A918XJN1"/>
<dbReference type="SMART" id="SM00331">
    <property type="entry name" value="PP2C_SIG"/>
    <property type="match status" value="1"/>
</dbReference>
<dbReference type="Proteomes" id="UP000654947">
    <property type="component" value="Unassembled WGS sequence"/>
</dbReference>
<dbReference type="EMBL" id="BMXL01000028">
    <property type="protein sequence ID" value="GHD33832.1"/>
    <property type="molecule type" value="Genomic_DNA"/>
</dbReference>
<evidence type="ECO:0000313" key="4">
    <source>
        <dbReference type="Proteomes" id="UP000654947"/>
    </source>
</evidence>
<evidence type="ECO:0000256" key="1">
    <source>
        <dbReference type="ARBA" id="ARBA00022801"/>
    </source>
</evidence>
<dbReference type="PANTHER" id="PTHR43156">
    <property type="entry name" value="STAGE II SPORULATION PROTEIN E-RELATED"/>
    <property type="match status" value="1"/>
</dbReference>
<dbReference type="InterPro" id="IPR052016">
    <property type="entry name" value="Bact_Sigma-Reg"/>
</dbReference>
<keyword evidence="4" id="KW-1185">Reference proteome</keyword>
<comment type="caution">
    <text evidence="3">The sequence shown here is derived from an EMBL/GenBank/DDBJ whole genome shotgun (WGS) entry which is preliminary data.</text>
</comment>
<dbReference type="InterPro" id="IPR036457">
    <property type="entry name" value="PPM-type-like_dom_sf"/>
</dbReference>
<keyword evidence="1" id="KW-0378">Hydrolase</keyword>
<name>A0A918XJN1_9ACTN</name>
<dbReference type="PANTHER" id="PTHR43156:SF2">
    <property type="entry name" value="STAGE II SPORULATION PROTEIN E"/>
    <property type="match status" value="1"/>
</dbReference>
<proteinExistence type="predicted"/>
<dbReference type="Gene3D" id="3.60.40.10">
    <property type="entry name" value="PPM-type phosphatase domain"/>
    <property type="match status" value="1"/>
</dbReference>
<feature type="domain" description="PPM-type phosphatase" evidence="2">
    <location>
        <begin position="181"/>
        <end position="398"/>
    </location>
</feature>
<dbReference type="SUPFAM" id="SSF81606">
    <property type="entry name" value="PP2C-like"/>
    <property type="match status" value="1"/>
</dbReference>
<dbReference type="Pfam" id="PF07228">
    <property type="entry name" value="SpoIIE"/>
    <property type="match status" value="1"/>
</dbReference>
<gene>
    <name evidence="3" type="ORF">GCM10007147_38960</name>
</gene>